<gene>
    <name evidence="2" type="ORF">UC8_30660</name>
</gene>
<dbReference type="EMBL" id="CP042914">
    <property type="protein sequence ID" value="QEG41048.1"/>
    <property type="molecule type" value="Genomic_DNA"/>
</dbReference>
<dbReference type="AlphaFoldDB" id="A0A5B9QPW7"/>
<evidence type="ECO:0000256" key="1">
    <source>
        <dbReference type="SAM" id="MobiDB-lite"/>
    </source>
</evidence>
<evidence type="ECO:0000313" key="3">
    <source>
        <dbReference type="Proteomes" id="UP000325286"/>
    </source>
</evidence>
<evidence type="ECO:0000313" key="2">
    <source>
        <dbReference type="EMBL" id="QEG41048.1"/>
    </source>
</evidence>
<feature type="region of interest" description="Disordered" evidence="1">
    <location>
        <begin position="54"/>
        <end position="94"/>
    </location>
</feature>
<name>A0A5B9QPW7_9BACT</name>
<accession>A0A5B9QPW7</accession>
<sequence>MNLDDFNTSGPTARASQCVAELGAQASRPLQPGRTELEAFIAATRRELYALAESLEQAVQEPPAATADAPTQPNEPAARVNEPSAPIPPNSDAALQLQAAPLPTPPTPLPTTAETVAAADGDEDPLARLNAIKLRLAQQLENTL</sequence>
<keyword evidence="3" id="KW-1185">Reference proteome</keyword>
<proteinExistence type="predicted"/>
<dbReference type="Proteomes" id="UP000325286">
    <property type="component" value="Chromosome"/>
</dbReference>
<protein>
    <submittedName>
        <fullName evidence="2">Uncharacterized protein</fullName>
    </submittedName>
</protein>
<feature type="compositionally biased region" description="Low complexity" evidence="1">
    <location>
        <begin position="62"/>
        <end position="72"/>
    </location>
</feature>
<reference evidence="2 3" key="1">
    <citation type="submission" date="2019-08" db="EMBL/GenBank/DDBJ databases">
        <title>Deep-cultivation of Planctomycetes and their phenomic and genomic characterization uncovers novel biology.</title>
        <authorList>
            <person name="Wiegand S."/>
            <person name="Jogler M."/>
            <person name="Boedeker C."/>
            <person name="Pinto D."/>
            <person name="Vollmers J."/>
            <person name="Rivas-Marin E."/>
            <person name="Kohn T."/>
            <person name="Peeters S.H."/>
            <person name="Heuer A."/>
            <person name="Rast P."/>
            <person name="Oberbeckmann S."/>
            <person name="Bunk B."/>
            <person name="Jeske O."/>
            <person name="Meyerdierks A."/>
            <person name="Storesund J.E."/>
            <person name="Kallscheuer N."/>
            <person name="Luecker S."/>
            <person name="Lage O.M."/>
            <person name="Pohl T."/>
            <person name="Merkel B.J."/>
            <person name="Hornburger P."/>
            <person name="Mueller R.-W."/>
            <person name="Bruemmer F."/>
            <person name="Labrenz M."/>
            <person name="Spormann A.M."/>
            <person name="Op den Camp H."/>
            <person name="Overmann J."/>
            <person name="Amann R."/>
            <person name="Jetten M.S.M."/>
            <person name="Mascher T."/>
            <person name="Medema M.H."/>
            <person name="Devos D.P."/>
            <person name="Kaster A.-K."/>
            <person name="Ovreas L."/>
            <person name="Rohde M."/>
            <person name="Galperin M.Y."/>
            <person name="Jogler C."/>
        </authorList>
    </citation>
    <scope>NUCLEOTIDE SEQUENCE [LARGE SCALE GENOMIC DNA]</scope>
    <source>
        <strain evidence="2 3">UC8</strain>
    </source>
</reference>
<organism evidence="2 3">
    <name type="scientific">Roseimaritima ulvae</name>
    <dbReference type="NCBI Taxonomy" id="980254"/>
    <lineage>
        <taxon>Bacteria</taxon>
        <taxon>Pseudomonadati</taxon>
        <taxon>Planctomycetota</taxon>
        <taxon>Planctomycetia</taxon>
        <taxon>Pirellulales</taxon>
        <taxon>Pirellulaceae</taxon>
        <taxon>Roseimaritima</taxon>
    </lineage>
</organism>
<dbReference type="KEGG" id="rul:UC8_30660"/>
<dbReference type="RefSeq" id="WP_068133878.1">
    <property type="nucleotide sequence ID" value="NZ_CP042914.1"/>
</dbReference>